<evidence type="ECO:0000256" key="2">
    <source>
        <dbReference type="ARBA" id="ARBA00022833"/>
    </source>
</evidence>
<feature type="signal peptide" evidence="4">
    <location>
        <begin position="1"/>
        <end position="18"/>
    </location>
</feature>
<reference evidence="6 7" key="1">
    <citation type="submission" date="2010-10" db="EMBL/GenBank/DDBJ databases">
        <authorList>
            <person name="Durkin A.S."/>
            <person name="Madupu R."/>
            <person name="Torralba M."/>
            <person name="Gillis M."/>
            <person name="Methe B."/>
            <person name="Sutton G."/>
            <person name="Nelson K.E."/>
        </authorList>
    </citation>
    <scope>NUCLEOTIDE SEQUENCE [LARGE SCALE GENOMIC DNA]</scope>
    <source>
        <strain evidence="6 7">ACS-139-V-Col8</strain>
    </source>
</reference>
<evidence type="ECO:0000256" key="1">
    <source>
        <dbReference type="ARBA" id="ARBA00022729"/>
    </source>
</evidence>
<dbReference type="eggNOG" id="COG3443">
    <property type="taxonomic scope" value="Bacteria"/>
</dbReference>
<dbReference type="OrthoDB" id="9810636at2"/>
<sequence>MKKSLVSALLLGSLFTGALYSFVPQTAFVLAEESSEMEDHDHEGEEDHDHDHEGEEEHHHHHDHDHEFEFDASKVVKKEDDMYIMAHGDHFHKIKAADLTEEQVAAADKNIEEHPELAEAYDKQKDIYAGYFDDADVKDRSLEEYAGEWQSVLPFLEDGTLDPVMDKKASAEGAKMTAEEYKEYYQVGYETDVDHINIEGDQITFVKGDEEATGTYKYEGYKILDYEKGNRGVRYLFTKTDGDEAAPMSVQFSDHNIAPSDHVEHFHIFFSNDDHEKLLEEMDNWPTYYPADWDGDEIFADQMNH</sequence>
<dbReference type="AlphaFoldDB" id="E4KPU6"/>
<protein>
    <submittedName>
        <fullName evidence="6">YodA</fullName>
    </submittedName>
</protein>
<dbReference type="SUPFAM" id="SSF50814">
    <property type="entry name" value="Lipocalins"/>
    <property type="match status" value="1"/>
</dbReference>
<dbReference type="GO" id="GO:0008270">
    <property type="term" value="F:zinc ion binding"/>
    <property type="evidence" value="ECO:0007669"/>
    <property type="project" value="InterPro"/>
</dbReference>
<dbReference type="Gene3D" id="2.40.128.20">
    <property type="match status" value="1"/>
</dbReference>
<keyword evidence="7" id="KW-1185">Reference proteome</keyword>
<gene>
    <name evidence="6" type="ORF">HMPREF9257_1585</name>
</gene>
<comment type="caution">
    <text evidence="6">The sequence shown here is derived from an EMBL/GenBank/DDBJ whole genome shotgun (WGS) entry which is preliminary data.</text>
</comment>
<dbReference type="Pfam" id="PF04270">
    <property type="entry name" value="Strep_his_triad"/>
    <property type="match status" value="1"/>
</dbReference>
<dbReference type="EMBL" id="AENN01000015">
    <property type="protein sequence ID" value="EFR30954.1"/>
    <property type="molecule type" value="Genomic_DNA"/>
</dbReference>
<dbReference type="Gene3D" id="3.10.50.90">
    <property type="match status" value="1"/>
</dbReference>
<evidence type="ECO:0000256" key="3">
    <source>
        <dbReference type="SAM" id="MobiDB-lite"/>
    </source>
</evidence>
<dbReference type="InterPro" id="IPR012674">
    <property type="entry name" value="Calycin"/>
</dbReference>
<feature type="compositionally biased region" description="Basic and acidic residues" evidence="3">
    <location>
        <begin position="37"/>
        <end position="68"/>
    </location>
</feature>
<keyword evidence="2" id="KW-0862">Zinc</keyword>
<dbReference type="Pfam" id="PF09223">
    <property type="entry name" value="ZinT"/>
    <property type="match status" value="1"/>
</dbReference>
<proteinExistence type="predicted"/>
<feature type="domain" description="ZinT" evidence="5">
    <location>
        <begin position="124"/>
        <end position="305"/>
    </location>
</feature>
<dbReference type="InterPro" id="IPR006270">
    <property type="entry name" value="Strep_his_triad_rpt"/>
</dbReference>
<dbReference type="RefSeq" id="WP_006418157.1">
    <property type="nucleotide sequence ID" value="NZ_AENN01000015.1"/>
</dbReference>
<organism evidence="6 7">
    <name type="scientific">Eremococcus coleocola ACS-139-V-Col8</name>
    <dbReference type="NCBI Taxonomy" id="908337"/>
    <lineage>
        <taxon>Bacteria</taxon>
        <taxon>Bacillati</taxon>
        <taxon>Bacillota</taxon>
        <taxon>Bacilli</taxon>
        <taxon>Lactobacillales</taxon>
        <taxon>Aerococcaceae</taxon>
        <taxon>Eremococcus</taxon>
    </lineage>
</organism>
<dbReference type="Proteomes" id="UP000005990">
    <property type="component" value="Unassembled WGS sequence"/>
</dbReference>
<feature type="chain" id="PRO_5038870739" evidence="4">
    <location>
        <begin position="19"/>
        <end position="305"/>
    </location>
</feature>
<dbReference type="SUPFAM" id="SSF142887">
    <property type="entry name" value="PhtA domain-like"/>
    <property type="match status" value="1"/>
</dbReference>
<dbReference type="STRING" id="908337.HMPREF9257_1585"/>
<keyword evidence="1 4" id="KW-0732">Signal</keyword>
<evidence type="ECO:0000313" key="6">
    <source>
        <dbReference type="EMBL" id="EFR30954.1"/>
    </source>
</evidence>
<evidence type="ECO:0000256" key="4">
    <source>
        <dbReference type="SAM" id="SignalP"/>
    </source>
</evidence>
<feature type="region of interest" description="Disordered" evidence="3">
    <location>
        <begin position="34"/>
        <end position="68"/>
    </location>
</feature>
<evidence type="ECO:0000259" key="5">
    <source>
        <dbReference type="Pfam" id="PF09223"/>
    </source>
</evidence>
<dbReference type="InterPro" id="IPR015304">
    <property type="entry name" value="ZinT_dom"/>
</dbReference>
<evidence type="ECO:0000313" key="7">
    <source>
        <dbReference type="Proteomes" id="UP000005990"/>
    </source>
</evidence>
<name>E4KPU6_9LACT</name>
<accession>E4KPU6</accession>
<dbReference type="InterPro" id="IPR037228">
    <property type="entry name" value="PhtA_dom_sf"/>
</dbReference>